<proteinExistence type="predicted"/>
<protein>
    <submittedName>
        <fullName evidence="1">Uncharacterized protein</fullName>
    </submittedName>
</protein>
<evidence type="ECO:0000313" key="2">
    <source>
        <dbReference type="Proteomes" id="UP001163324"/>
    </source>
</evidence>
<sequence>MVHTAGRVLLLAFFLFYTAVAAAPALGASPNSPCYSVCIAPHKQPPLAASSTNIVCGDSDVRDTKEGKRFEECLSCLEESRHEEEDSVENDQAWFLYGLRSSLQQCLFKATHAESNCLGPQACGPLKKAVEQDLDDDHPELGAGRYDYCDIDGGSILGEQVDSCFTCVRAGGDHSYLSNYLTALKTGCEQKPSANETLGLNDTVFAVTRTESLSERRSSSSSSSSSANLDTASIVGIVVGVIVALAIITAGAIFLHRHRLRNKRGGSSADSLHSESQSPPFSSKEKKAAVRPTSPLSFRCQTHLTPLTPDFPAGLMPEFPSAPSSPDEDGYVDPSAALRSNPIVVVPPSTPRKNKEKKWSAAKRFSAKVASRKSSSAVSEKKNQKRSVLETVRSVEPTPPLPPYVPATAPRTRTFAGGGQNHHEVYGGTVQAQPSSTVSVWSNGAMATPPRPRRPDSIQVTTVSSVSSIAGLAIASPSLIDNRSRSVTPSFTFPGMAVSTPGASSSSRIATPQSAYSSEKEVCWRGRPSMDGPVSPISPVKRKGTLPMVGSPVEIINMRTEFPPPPPPKY</sequence>
<organism evidence="1 2">
    <name type="scientific">Trichothecium roseum</name>
    <dbReference type="NCBI Taxonomy" id="47278"/>
    <lineage>
        <taxon>Eukaryota</taxon>
        <taxon>Fungi</taxon>
        <taxon>Dikarya</taxon>
        <taxon>Ascomycota</taxon>
        <taxon>Pezizomycotina</taxon>
        <taxon>Sordariomycetes</taxon>
        <taxon>Hypocreomycetidae</taxon>
        <taxon>Hypocreales</taxon>
        <taxon>Hypocreales incertae sedis</taxon>
        <taxon>Trichothecium</taxon>
    </lineage>
</organism>
<accession>A0ACC0UW33</accession>
<reference evidence="1" key="1">
    <citation type="submission" date="2022-10" db="EMBL/GenBank/DDBJ databases">
        <title>Complete Genome of Trichothecium roseum strain YXFP-22015, a Plant Pathogen Isolated from Citrus.</title>
        <authorList>
            <person name="Wang Y."/>
            <person name="Zhu L."/>
        </authorList>
    </citation>
    <scope>NUCLEOTIDE SEQUENCE</scope>
    <source>
        <strain evidence="1">YXFP-22015</strain>
    </source>
</reference>
<evidence type="ECO:0000313" key="1">
    <source>
        <dbReference type="EMBL" id="KAI9898342.1"/>
    </source>
</evidence>
<name>A0ACC0UW33_9HYPO</name>
<keyword evidence="2" id="KW-1185">Reference proteome</keyword>
<dbReference type="EMBL" id="CM047945">
    <property type="protein sequence ID" value="KAI9898342.1"/>
    <property type="molecule type" value="Genomic_DNA"/>
</dbReference>
<comment type="caution">
    <text evidence="1">The sequence shown here is derived from an EMBL/GenBank/DDBJ whole genome shotgun (WGS) entry which is preliminary data.</text>
</comment>
<dbReference type="Proteomes" id="UP001163324">
    <property type="component" value="Chromosome 6"/>
</dbReference>
<gene>
    <name evidence="1" type="ORF">N3K66_006702</name>
</gene>